<reference evidence="2" key="1">
    <citation type="submission" date="2023-03" db="EMBL/GenBank/DDBJ databases">
        <title>Massive genome expansion in bonnet fungi (Mycena s.s.) driven by repeated elements and novel gene families across ecological guilds.</title>
        <authorList>
            <consortium name="Lawrence Berkeley National Laboratory"/>
            <person name="Harder C.B."/>
            <person name="Miyauchi S."/>
            <person name="Viragh M."/>
            <person name="Kuo A."/>
            <person name="Thoen E."/>
            <person name="Andreopoulos B."/>
            <person name="Lu D."/>
            <person name="Skrede I."/>
            <person name="Drula E."/>
            <person name="Henrissat B."/>
            <person name="Morin E."/>
            <person name="Kohler A."/>
            <person name="Barry K."/>
            <person name="LaButti K."/>
            <person name="Morin E."/>
            <person name="Salamov A."/>
            <person name="Lipzen A."/>
            <person name="Mereny Z."/>
            <person name="Hegedus B."/>
            <person name="Baldrian P."/>
            <person name="Stursova M."/>
            <person name="Weitz H."/>
            <person name="Taylor A."/>
            <person name="Grigoriev I.V."/>
            <person name="Nagy L.G."/>
            <person name="Martin F."/>
            <person name="Kauserud H."/>
        </authorList>
    </citation>
    <scope>NUCLEOTIDE SEQUENCE</scope>
    <source>
        <strain evidence="2">9144</strain>
    </source>
</reference>
<keyword evidence="3" id="KW-1185">Reference proteome</keyword>
<dbReference type="AlphaFoldDB" id="A0AAD6VQ43"/>
<feature type="region of interest" description="Disordered" evidence="1">
    <location>
        <begin position="1"/>
        <end position="22"/>
    </location>
</feature>
<comment type="caution">
    <text evidence="2">The sequence shown here is derived from an EMBL/GenBank/DDBJ whole genome shotgun (WGS) entry which is preliminary data.</text>
</comment>
<dbReference type="EMBL" id="JARJCW010000014">
    <property type="protein sequence ID" value="KAJ7217006.1"/>
    <property type="molecule type" value="Genomic_DNA"/>
</dbReference>
<evidence type="ECO:0000313" key="2">
    <source>
        <dbReference type="EMBL" id="KAJ7217006.1"/>
    </source>
</evidence>
<evidence type="ECO:0000256" key="1">
    <source>
        <dbReference type="SAM" id="MobiDB-lite"/>
    </source>
</evidence>
<evidence type="ECO:0000313" key="3">
    <source>
        <dbReference type="Proteomes" id="UP001219525"/>
    </source>
</evidence>
<gene>
    <name evidence="2" type="ORF">GGX14DRAFT_390846</name>
</gene>
<organism evidence="2 3">
    <name type="scientific">Mycena pura</name>
    <dbReference type="NCBI Taxonomy" id="153505"/>
    <lineage>
        <taxon>Eukaryota</taxon>
        <taxon>Fungi</taxon>
        <taxon>Dikarya</taxon>
        <taxon>Basidiomycota</taxon>
        <taxon>Agaricomycotina</taxon>
        <taxon>Agaricomycetes</taxon>
        <taxon>Agaricomycetidae</taxon>
        <taxon>Agaricales</taxon>
        <taxon>Marasmiineae</taxon>
        <taxon>Mycenaceae</taxon>
        <taxon>Mycena</taxon>
    </lineage>
</organism>
<feature type="compositionally biased region" description="Polar residues" evidence="1">
    <location>
        <begin position="406"/>
        <end position="415"/>
    </location>
</feature>
<feature type="region of interest" description="Disordered" evidence="1">
    <location>
        <begin position="397"/>
        <end position="452"/>
    </location>
</feature>
<feature type="region of interest" description="Disordered" evidence="1">
    <location>
        <begin position="485"/>
        <end position="506"/>
    </location>
</feature>
<sequence length="610" mass="66861">MLSPGKCKHTQPPLKDVLSEDSGDEAGRRFAFPLVDFAEVLRLVPVGPQDPNPPLVRAPGALPLPHPREAWPSVAPPAPSVASSSHAGRALRSSFGTQLHENQFYGTLVMSLPPSLLLRRLTTALAIWTCRNSVPVCAAAFRVVAPWALCRTSLVRPKPLARLASGNCGISEASARVCRVLDVLAELAKMQPCFCTPGYTQMRMVGTSGNSAGGLKIFRFLFIDSVILLNFQNVRTAFPLILHCITGPRRADCYLRRTPPATTAQKVTYLGGILAELYCDMLRDVAIFVIENGLVIDHHVGGHSWERVRDTVQSELTGLSLTFVRIRIKDVSKFCPDPESDLKRHYQGSYVVPNKRNTLALTLVVSGSGDYLNTNASVVVPRNTTSRRSRATIRTLDIREVPHVRQASTKSSQSEVQRHGSRGQRHHQRTTTTAAEGTTSSGRPRIGLSGVRGAVDRRWAGGQDGQDGHWLVWAAEVGSEGEWPGLGLQGSGRRWDTGTESGATPRKAMRRRHVARLPAVVPNKRNTLALTLVISGSGDYLNIFMHELLSADRRLARERPVGHRTIADGCILNSVDLIGVRTTLDIMHFEYSVKALRLPQTLDFAESHKI</sequence>
<protein>
    <submittedName>
        <fullName evidence="2">Uncharacterized protein</fullName>
    </submittedName>
</protein>
<dbReference type="Proteomes" id="UP001219525">
    <property type="component" value="Unassembled WGS sequence"/>
</dbReference>
<name>A0AAD6VQ43_9AGAR</name>
<proteinExistence type="predicted"/>
<feature type="compositionally biased region" description="Low complexity" evidence="1">
    <location>
        <begin position="430"/>
        <end position="443"/>
    </location>
</feature>
<accession>A0AAD6VQ43</accession>
<feature type="compositionally biased region" description="Basic residues" evidence="1">
    <location>
        <begin position="419"/>
        <end position="429"/>
    </location>
</feature>